<dbReference type="Proteomes" id="UP000594688">
    <property type="component" value="Chromosome"/>
</dbReference>
<dbReference type="KEGG" id="nli:G3M70_13205"/>
<evidence type="ECO:0000313" key="1">
    <source>
        <dbReference type="EMBL" id="QPJ62781.1"/>
    </source>
</evidence>
<gene>
    <name evidence="1" type="ORF">G3M70_13205</name>
</gene>
<proteinExistence type="predicted"/>
<protein>
    <submittedName>
        <fullName evidence="1">Uncharacterized protein</fullName>
    </submittedName>
</protein>
<reference evidence="1 2" key="1">
    <citation type="submission" date="2020-02" db="EMBL/GenBank/DDBJ databases">
        <title>Genomic and physiological characterization of two novel Nitrospinaceae genera.</title>
        <authorList>
            <person name="Mueller A.J."/>
            <person name="Jung M.-Y."/>
            <person name="Strachan C.R."/>
            <person name="Herbold C.W."/>
            <person name="Kirkegaard R.H."/>
            <person name="Daims H."/>
        </authorList>
    </citation>
    <scope>NUCLEOTIDE SEQUENCE [LARGE SCALE GENOMIC DNA]</scope>
    <source>
        <strain evidence="1">EB</strain>
    </source>
</reference>
<sequence>MNGNGLKPKGMHWRTFERLSTEHDFYLNQSLMGAAMKFKVPMDYFG</sequence>
<dbReference type="EMBL" id="CP048685">
    <property type="protein sequence ID" value="QPJ62781.1"/>
    <property type="molecule type" value="Genomic_DNA"/>
</dbReference>
<dbReference type="AlphaFoldDB" id="A0A7T0BXQ7"/>
<name>A0A7T0BXQ7_9BACT</name>
<evidence type="ECO:0000313" key="2">
    <source>
        <dbReference type="Proteomes" id="UP000594688"/>
    </source>
</evidence>
<organism evidence="1 2">
    <name type="scientific">Candidatus Nitronauta litoralis</name>
    <dbReference type="NCBI Taxonomy" id="2705533"/>
    <lineage>
        <taxon>Bacteria</taxon>
        <taxon>Pseudomonadati</taxon>
        <taxon>Nitrospinota/Tectimicrobiota group</taxon>
        <taxon>Nitrospinota</taxon>
        <taxon>Nitrospinia</taxon>
        <taxon>Nitrospinales</taxon>
        <taxon>Nitrospinaceae</taxon>
        <taxon>Candidatus Nitronauta</taxon>
    </lineage>
</organism>
<accession>A0A7T0BXQ7</accession>